<dbReference type="InterPro" id="IPR029063">
    <property type="entry name" value="SAM-dependent_MTases_sf"/>
</dbReference>
<dbReference type="EMBL" id="BQFW01000002">
    <property type="protein sequence ID" value="GJJ69346.1"/>
    <property type="molecule type" value="Genomic_DNA"/>
</dbReference>
<name>A0A9P3H3D1_9FUNG</name>
<reference evidence="2" key="2">
    <citation type="journal article" date="2022" name="Microbiol. Resour. Announc.">
        <title>Whole-Genome Sequence of Entomortierella parvispora E1425, a Mucoromycotan Fungus Associated with Burkholderiaceae-Related Endosymbiotic Bacteria.</title>
        <authorList>
            <person name="Herlambang A."/>
            <person name="Guo Y."/>
            <person name="Takashima Y."/>
            <person name="Narisawa K."/>
            <person name="Ohta H."/>
            <person name="Nishizawa T."/>
        </authorList>
    </citation>
    <scope>NUCLEOTIDE SEQUENCE</scope>
    <source>
        <strain evidence="2">E1425</strain>
    </source>
</reference>
<dbReference type="SUPFAM" id="SSF53335">
    <property type="entry name" value="S-adenosyl-L-methionine-dependent methyltransferases"/>
    <property type="match status" value="1"/>
</dbReference>
<evidence type="ECO:0000313" key="3">
    <source>
        <dbReference type="Proteomes" id="UP000827284"/>
    </source>
</evidence>
<keyword evidence="3" id="KW-1185">Reference proteome</keyword>
<dbReference type="PANTHER" id="PTHR14614">
    <property type="entry name" value="HEPATOCELLULAR CARCINOMA-ASSOCIATED ANTIGEN"/>
    <property type="match status" value="1"/>
</dbReference>
<protein>
    <recommendedName>
        <fullName evidence="4">Methyltransferase-domain-containing protein</fullName>
    </recommendedName>
</protein>
<comment type="caution">
    <text evidence="2">The sequence shown here is derived from an EMBL/GenBank/DDBJ whole genome shotgun (WGS) entry which is preliminary data.</text>
</comment>
<proteinExistence type="predicted"/>
<evidence type="ECO:0000313" key="2">
    <source>
        <dbReference type="EMBL" id="GJJ69346.1"/>
    </source>
</evidence>
<dbReference type="Proteomes" id="UP000827284">
    <property type="component" value="Unassembled WGS sequence"/>
</dbReference>
<evidence type="ECO:0000256" key="1">
    <source>
        <dbReference type="SAM" id="MobiDB-lite"/>
    </source>
</evidence>
<feature type="region of interest" description="Disordered" evidence="1">
    <location>
        <begin position="140"/>
        <end position="191"/>
    </location>
</feature>
<dbReference type="AlphaFoldDB" id="A0A9P3H3D1"/>
<reference evidence="2" key="1">
    <citation type="submission" date="2021-11" db="EMBL/GenBank/DDBJ databases">
        <authorList>
            <person name="Herlambang A."/>
            <person name="Guo Y."/>
            <person name="Takashima Y."/>
            <person name="Nishizawa T."/>
        </authorList>
    </citation>
    <scope>NUCLEOTIDE SEQUENCE</scope>
    <source>
        <strain evidence="2">E1425</strain>
    </source>
</reference>
<dbReference type="GO" id="GO:0032991">
    <property type="term" value="C:protein-containing complex"/>
    <property type="evidence" value="ECO:0007669"/>
    <property type="project" value="TreeGrafter"/>
</dbReference>
<dbReference type="InterPro" id="IPR019410">
    <property type="entry name" value="Methyltransf_16"/>
</dbReference>
<organism evidence="2 3">
    <name type="scientific">Entomortierella parvispora</name>
    <dbReference type="NCBI Taxonomy" id="205924"/>
    <lineage>
        <taxon>Eukaryota</taxon>
        <taxon>Fungi</taxon>
        <taxon>Fungi incertae sedis</taxon>
        <taxon>Mucoromycota</taxon>
        <taxon>Mortierellomycotina</taxon>
        <taxon>Mortierellomycetes</taxon>
        <taxon>Mortierellales</taxon>
        <taxon>Mortierellaceae</taxon>
        <taxon>Entomortierella</taxon>
    </lineage>
</organism>
<gene>
    <name evidence="2" type="ORF">EMPS_01692</name>
</gene>
<dbReference type="OrthoDB" id="407325at2759"/>
<dbReference type="CDD" id="cd02440">
    <property type="entry name" value="AdoMet_MTases"/>
    <property type="match status" value="1"/>
</dbReference>
<dbReference type="GO" id="GO:0005829">
    <property type="term" value="C:cytosol"/>
    <property type="evidence" value="ECO:0007669"/>
    <property type="project" value="TreeGrafter"/>
</dbReference>
<sequence>MDTTTLGSREYEFSDFSIEPLEIYEDPSGILRGGVGSTIWDAAIVLAKYLERSPLIPSSTSTATVPPPFRVLELGAGTGIVGLAVARLMQSRKIPGQVVLTDKENVLPLLQKNVDKNPCPDVQLTAEELDWVAVSGIPARLDPEDSTEGEQGETKEEADPQLLKPTADSNLPLPTENATKSDMPSSSTASSAAEATSASKLLNVAWDMVLLSDCIWISGLYEPLLGTLNLILPVGSKGQLVIAFEKRKFNEEMEFFASLGKTFRFRDIKPEEQDPTWQSEDIYLFVCQRRS</sequence>
<accession>A0A9P3H3D1</accession>
<dbReference type="Gene3D" id="3.40.50.150">
    <property type="entry name" value="Vaccinia Virus protein VP39"/>
    <property type="match status" value="1"/>
</dbReference>
<evidence type="ECO:0008006" key="4">
    <source>
        <dbReference type="Google" id="ProtNLM"/>
    </source>
</evidence>
<dbReference type="PANTHER" id="PTHR14614:SF109">
    <property type="entry name" value="RIBOSOMAL LYSINE N-METHYLTRANSFERASE 5"/>
    <property type="match status" value="1"/>
</dbReference>
<dbReference type="Pfam" id="PF10294">
    <property type="entry name" value="Methyltransf_16"/>
    <property type="match status" value="2"/>
</dbReference>